<dbReference type="AlphaFoldDB" id="A0A5V0VI36"/>
<dbReference type="EMBL" id="AAGWZA010000041">
    <property type="protein sequence ID" value="EBS8960758.1"/>
    <property type="molecule type" value="Genomic_DNA"/>
</dbReference>
<protein>
    <submittedName>
        <fullName evidence="1">Uncharacterized protein</fullName>
    </submittedName>
</protein>
<sequence>MHSLNKALSLTARGFLRFKHDISESVLSPITRTHPDTLAHLWRRDRTLPKKKTSAWLGFVRMGGKRLR</sequence>
<gene>
    <name evidence="1" type="ORF">CF675_18080</name>
</gene>
<accession>A0A5V0VI36</accession>
<organism evidence="1">
    <name type="scientific">Salmonella enterica</name>
    <name type="common">Salmonella choleraesuis</name>
    <dbReference type="NCBI Taxonomy" id="28901"/>
    <lineage>
        <taxon>Bacteria</taxon>
        <taxon>Pseudomonadati</taxon>
        <taxon>Pseudomonadota</taxon>
        <taxon>Gammaproteobacteria</taxon>
        <taxon>Enterobacterales</taxon>
        <taxon>Enterobacteriaceae</taxon>
        <taxon>Salmonella</taxon>
    </lineage>
</organism>
<evidence type="ECO:0000313" key="1">
    <source>
        <dbReference type="EMBL" id="EBS8960758.1"/>
    </source>
</evidence>
<name>A0A5V0VI36_SALER</name>
<comment type="caution">
    <text evidence="1">The sequence shown here is derived from an EMBL/GenBank/DDBJ whole genome shotgun (WGS) entry which is preliminary data.</text>
</comment>
<reference evidence="1" key="1">
    <citation type="submission" date="2018-07" db="EMBL/GenBank/DDBJ databases">
        <authorList>
            <consortium name="PulseNet: The National Subtyping Network for Foodborne Disease Surveillance"/>
            <person name="Tarr C.L."/>
            <person name="Trees E."/>
            <person name="Katz L.S."/>
            <person name="Carleton-Romer H.A."/>
            <person name="Stroika S."/>
            <person name="Kucerova Z."/>
            <person name="Roache K.F."/>
            <person name="Sabol A.L."/>
            <person name="Besser J."/>
            <person name="Gerner-Smidt P."/>
        </authorList>
    </citation>
    <scope>NUCLEOTIDE SEQUENCE</scope>
    <source>
        <strain evidence="1">PNUSAS016643</strain>
    </source>
</reference>
<proteinExistence type="predicted"/>